<comment type="caution">
    <text evidence="2">The sequence shown here is derived from an EMBL/GenBank/DDBJ whole genome shotgun (WGS) entry which is preliminary data.</text>
</comment>
<sequence>MHTKRKLLLVPPMDKPSSCVLTGCAEALEKMGHDVVLFDTAAWLPMCSALQHLPIQLEQQELLGAQAVELMAQAVAAVAQAQQVDVVLAFPQSPLSADVREQLQSQKVKTVCWMIEECSLFPFWRKLVEGYDVVATIEHEPFISELALLGHTAVYLPFAAKSACCTPVSTHTAAEDMIVVLGDASDELANALSSHIGRGMVLWGEGWGAYDQYRPYYQGKQSSLTRSERKALYRDAAIIVNLHSANIAAGDAVNMETFAIASCGGFQLVDKRTLMDGMFSYEELVMFESAEELSEMIDEFVDDRNTRMEYARNAQTLVLAKHTYEQRMKTLLAAVFSDEKPSPSKS</sequence>
<evidence type="ECO:0000313" key="2">
    <source>
        <dbReference type="EMBL" id="OBQ55697.1"/>
    </source>
</evidence>
<name>A0A1B7XJJ1_9BACT</name>
<proteinExistence type="predicted"/>
<protein>
    <recommendedName>
        <fullName evidence="1">Spore protein YkvP/CgeB glycosyl transferase-like domain-containing protein</fullName>
    </recommendedName>
</protein>
<accession>A0A1B7XJJ1</accession>
<organism evidence="2 3">
    <name type="scientific">Halodesulfovibrio spirochaetisodalis</name>
    <dbReference type="NCBI Taxonomy" id="1560234"/>
    <lineage>
        <taxon>Bacteria</taxon>
        <taxon>Pseudomonadati</taxon>
        <taxon>Thermodesulfobacteriota</taxon>
        <taxon>Desulfovibrionia</taxon>
        <taxon>Desulfovibrionales</taxon>
        <taxon>Desulfovibrionaceae</taxon>
        <taxon>Halodesulfovibrio</taxon>
    </lineage>
</organism>
<reference evidence="2 3" key="1">
    <citation type="submission" date="2015-01" db="EMBL/GenBank/DDBJ databases">
        <title>Desulfovibrio sp. JC271 draft genome sequence.</title>
        <authorList>
            <person name="Shivani Y."/>
            <person name="Subhash Y."/>
            <person name="Sasikala C."/>
            <person name="Ramana C.V."/>
        </authorList>
    </citation>
    <scope>NUCLEOTIDE SEQUENCE [LARGE SCALE GENOMIC DNA]</scope>
    <source>
        <strain evidence="2 3">JC271</strain>
    </source>
</reference>
<dbReference type="AlphaFoldDB" id="A0A1B7XJJ1"/>
<evidence type="ECO:0000259" key="1">
    <source>
        <dbReference type="Pfam" id="PF13524"/>
    </source>
</evidence>
<dbReference type="EMBL" id="JXMS01000004">
    <property type="protein sequence ID" value="OBQ55697.1"/>
    <property type="molecule type" value="Genomic_DNA"/>
</dbReference>
<feature type="domain" description="Spore protein YkvP/CgeB glycosyl transferase-like" evidence="1">
    <location>
        <begin position="192"/>
        <end position="333"/>
    </location>
</feature>
<dbReference type="Proteomes" id="UP000091979">
    <property type="component" value="Unassembled WGS sequence"/>
</dbReference>
<dbReference type="RefSeq" id="WP_066852617.1">
    <property type="nucleotide sequence ID" value="NZ_JXMS01000004.1"/>
</dbReference>
<evidence type="ECO:0000313" key="3">
    <source>
        <dbReference type="Proteomes" id="UP000091979"/>
    </source>
</evidence>
<dbReference type="InterPro" id="IPR055259">
    <property type="entry name" value="YkvP/CgeB_Glyco_trans-like"/>
</dbReference>
<keyword evidence="3" id="KW-1185">Reference proteome</keyword>
<dbReference type="Pfam" id="PF13524">
    <property type="entry name" value="Glyco_trans_1_2"/>
    <property type="match status" value="1"/>
</dbReference>
<dbReference type="PATRIC" id="fig|1560234.3.peg.2562"/>
<gene>
    <name evidence="2" type="ORF">SP90_03455</name>
</gene>
<dbReference type="STRING" id="1560234.SP90_03455"/>